<name>A0ABT7I7N6_9GAMM</name>
<keyword evidence="3" id="KW-1185">Reference proteome</keyword>
<dbReference type="EMBL" id="JASSVS010000001">
    <property type="protein sequence ID" value="MDL0430164.1"/>
    <property type="molecule type" value="Genomic_DNA"/>
</dbReference>
<accession>A0ABT7I7N6</accession>
<gene>
    <name evidence="2" type="ORF">QPM17_03450</name>
</gene>
<evidence type="ECO:0000313" key="3">
    <source>
        <dbReference type="Proteomes" id="UP001227964"/>
    </source>
</evidence>
<evidence type="ECO:0000256" key="1">
    <source>
        <dbReference type="SAM" id="Phobius"/>
    </source>
</evidence>
<dbReference type="PANTHER" id="PTHR32309:SF13">
    <property type="entry name" value="FERRIC ENTEROBACTIN TRANSPORT PROTEIN FEPE"/>
    <property type="match status" value="1"/>
</dbReference>
<evidence type="ECO:0008006" key="4">
    <source>
        <dbReference type="Google" id="ProtNLM"/>
    </source>
</evidence>
<reference evidence="2 3" key="1">
    <citation type="submission" date="2023-06" db="EMBL/GenBank/DDBJ databases">
        <title>Marinobacter azerbaijanicus a moderately halophilic, isolated from Urmia Lake in Azerbaijan region of Iran.</title>
        <authorList>
            <person name="Sanchez-Porro C."/>
            <person name="Aghdam E.M."/>
            <person name="Saheb S.M."/>
            <person name="Tarhriz V."/>
            <person name="Kazemi E."/>
            <person name="Ammozegar M.A."/>
            <person name="Ventosa A."/>
            <person name="Hejazi M.S."/>
        </authorList>
    </citation>
    <scope>NUCLEOTIDE SEQUENCE [LARGE SCALE GENOMIC DNA]</scope>
    <source>
        <strain evidence="2 3">TBZ242</strain>
    </source>
</reference>
<comment type="caution">
    <text evidence="2">The sequence shown here is derived from an EMBL/GenBank/DDBJ whole genome shotgun (WGS) entry which is preliminary data.</text>
</comment>
<feature type="transmembrane region" description="Helical" evidence="1">
    <location>
        <begin position="218"/>
        <end position="237"/>
    </location>
</feature>
<dbReference type="RefSeq" id="WP_285388763.1">
    <property type="nucleotide sequence ID" value="NZ_JASSVS010000001.1"/>
</dbReference>
<dbReference type="PANTHER" id="PTHR32309">
    <property type="entry name" value="TYROSINE-PROTEIN KINASE"/>
    <property type="match status" value="1"/>
</dbReference>
<protein>
    <recommendedName>
        <fullName evidence="4">Lipopolysaccharide biosynthesis protein</fullName>
    </recommendedName>
</protein>
<proteinExistence type="predicted"/>
<sequence>MNNEHRSPEPTHSDIRLVDAAVILVRHWVAFFLGLLLVLVVGVFYAVTADDKYEFISLYQLAEQSSGEWLQQPASLVARVENRILPQYESSFQQDEGHLMPFGMAVSSPEKAGILSIVTIAEDSKSDMIESAHRHVLSVLEEEQNRLLDAARSSLKKEIADIDALLEEGRGEDSSVSYAGELYRTRAQLTSDLNSTEPAEVINAAQRSLRPVGPNRKLVVVGSVIGGIFFGIVLAFLSDFVSRVRSALRN</sequence>
<keyword evidence="1" id="KW-0472">Membrane</keyword>
<keyword evidence="1" id="KW-0812">Transmembrane</keyword>
<feature type="transmembrane region" description="Helical" evidence="1">
    <location>
        <begin position="28"/>
        <end position="47"/>
    </location>
</feature>
<evidence type="ECO:0000313" key="2">
    <source>
        <dbReference type="EMBL" id="MDL0430164.1"/>
    </source>
</evidence>
<dbReference type="InterPro" id="IPR050445">
    <property type="entry name" value="Bact_polysacc_biosynth/exp"/>
</dbReference>
<organism evidence="2 3">
    <name type="scientific">Marinobacter azerbaijanicus</name>
    <dbReference type="NCBI Taxonomy" id="3050455"/>
    <lineage>
        <taxon>Bacteria</taxon>
        <taxon>Pseudomonadati</taxon>
        <taxon>Pseudomonadota</taxon>
        <taxon>Gammaproteobacteria</taxon>
        <taxon>Pseudomonadales</taxon>
        <taxon>Marinobacteraceae</taxon>
        <taxon>Marinobacter</taxon>
    </lineage>
</organism>
<keyword evidence="1" id="KW-1133">Transmembrane helix</keyword>
<dbReference type="Proteomes" id="UP001227964">
    <property type="component" value="Unassembled WGS sequence"/>
</dbReference>